<dbReference type="InterPro" id="IPR002931">
    <property type="entry name" value="Transglutaminase-like"/>
</dbReference>
<feature type="domain" description="DUF3857" evidence="3">
    <location>
        <begin position="64"/>
        <end position="218"/>
    </location>
</feature>
<dbReference type="Gene3D" id="2.60.120.1130">
    <property type="match status" value="1"/>
</dbReference>
<evidence type="ECO:0000313" key="5">
    <source>
        <dbReference type="Proteomes" id="UP000033121"/>
    </source>
</evidence>
<keyword evidence="5" id="KW-1185">Reference proteome</keyword>
<dbReference type="STRING" id="1220578.FPE01S_02_07540"/>
<accession>A0A0E9N1J5</accession>
<proteinExistence type="predicted"/>
<dbReference type="RefSeq" id="WP_046369494.1">
    <property type="nucleotide sequence ID" value="NZ_BBWV01000002.1"/>
</dbReference>
<evidence type="ECO:0008006" key="6">
    <source>
        <dbReference type="Google" id="ProtNLM"/>
    </source>
</evidence>
<dbReference type="Pfam" id="PF01841">
    <property type="entry name" value="Transglut_core"/>
    <property type="match status" value="1"/>
</dbReference>
<dbReference type="InterPro" id="IPR024618">
    <property type="entry name" value="DUF3857"/>
</dbReference>
<dbReference type="Gene3D" id="3.10.620.30">
    <property type="match status" value="1"/>
</dbReference>
<dbReference type="Gene3D" id="2.60.40.3140">
    <property type="match status" value="1"/>
</dbReference>
<dbReference type="SUPFAM" id="SSF54001">
    <property type="entry name" value="Cysteine proteinases"/>
    <property type="match status" value="1"/>
</dbReference>
<protein>
    <recommendedName>
        <fullName evidence="6">DUF3857 domain-containing protein</fullName>
    </recommendedName>
</protein>
<dbReference type="Proteomes" id="UP000033121">
    <property type="component" value="Unassembled WGS sequence"/>
</dbReference>
<feature type="signal peptide" evidence="1">
    <location>
        <begin position="1"/>
        <end position="20"/>
    </location>
</feature>
<dbReference type="EMBL" id="BBWV01000002">
    <property type="protein sequence ID" value="GAO43648.1"/>
    <property type="molecule type" value="Genomic_DNA"/>
</dbReference>
<organism evidence="4 5">
    <name type="scientific">Flavihumibacter petaseus NBRC 106054</name>
    <dbReference type="NCBI Taxonomy" id="1220578"/>
    <lineage>
        <taxon>Bacteria</taxon>
        <taxon>Pseudomonadati</taxon>
        <taxon>Bacteroidota</taxon>
        <taxon>Chitinophagia</taxon>
        <taxon>Chitinophagales</taxon>
        <taxon>Chitinophagaceae</taxon>
        <taxon>Flavihumibacter</taxon>
    </lineage>
</organism>
<feature type="chain" id="PRO_5002429853" description="DUF3857 domain-containing protein" evidence="1">
    <location>
        <begin position="21"/>
        <end position="638"/>
    </location>
</feature>
<dbReference type="Pfam" id="PF12969">
    <property type="entry name" value="DUF3857"/>
    <property type="match status" value="1"/>
</dbReference>
<sequence>MKNILLILAVFIGSVSSVLAGGGEPNYSIVNIPKELLKNASAVIRLEEEAVVVSSYNRYKHSMKRVVTILNEAADDEAAVWLSYSKSGSVDHLEGALYDALGNKIRSLKKSEIEDRASSGGGVMYSDSRYKHHNFHYKVYPYTVEYEYEQTSDVTMILPHWNPYTNKGISIERNKYSITVDKDIVLYRKQLNWKQEPQRTENSKQVTYTWQLNNQPAFIKEYYSPAIEEIAPVAFFTLGKFNFGSFDGSFSSWESFGVFMSTMWEGLDVLPEEIKKQVHLITDGLPSDEAKSRALYSFLQKNTHYVFVKLGIGGWRPHPASYVVSNGYGDCKALTNYMVALLKEAGVKAYPALVVGNYDERKQLLDFPNPYFNHVICAVPLKGDTLWLECTSQTDPAGYNGYFTGNKHALLFAAGGGKLVTTTFYDKQVNQQYRNIDAVVGAEGGLELTSVTRYTGQTAGRPQYVMTNKSKEDQLKYLKENLDLPSYDVVDYSYVDEQQKNLSIREQLRLKLVHYAQLTGKRLFVTPNIMNKWDQKLIADTARKYGLELDDDITETDTVKITVPSGYQLEATVKPTVVSTPFGAYKAEATMAGNVITYTRRLTLNRGRFEAKQYNELAAFYEQLYKYDRARVVLVKSD</sequence>
<evidence type="ECO:0000313" key="4">
    <source>
        <dbReference type="EMBL" id="GAO43648.1"/>
    </source>
</evidence>
<evidence type="ECO:0000256" key="1">
    <source>
        <dbReference type="SAM" id="SignalP"/>
    </source>
</evidence>
<name>A0A0E9N1J5_9BACT</name>
<dbReference type="OrthoDB" id="8595007at2"/>
<gene>
    <name evidence="4" type="ORF">FPE01S_02_07540</name>
</gene>
<dbReference type="InterPro" id="IPR038765">
    <property type="entry name" value="Papain-like_cys_pep_sf"/>
</dbReference>
<feature type="domain" description="Transglutaminase-like" evidence="2">
    <location>
        <begin position="281"/>
        <end position="367"/>
    </location>
</feature>
<dbReference type="AlphaFoldDB" id="A0A0E9N1J5"/>
<reference evidence="4 5" key="1">
    <citation type="submission" date="2015-04" db="EMBL/GenBank/DDBJ databases">
        <title>Whole genome shotgun sequence of Flavihumibacter petaseus NBRC 106054.</title>
        <authorList>
            <person name="Miyazawa S."/>
            <person name="Hosoyama A."/>
            <person name="Hashimoto M."/>
            <person name="Noguchi M."/>
            <person name="Tsuchikane K."/>
            <person name="Ohji S."/>
            <person name="Yamazoe A."/>
            <person name="Ichikawa N."/>
            <person name="Kimura A."/>
            <person name="Fujita N."/>
        </authorList>
    </citation>
    <scope>NUCLEOTIDE SEQUENCE [LARGE SCALE GENOMIC DNA]</scope>
    <source>
        <strain evidence="4 5">NBRC 106054</strain>
    </source>
</reference>
<keyword evidence="1" id="KW-0732">Signal</keyword>
<evidence type="ECO:0000259" key="2">
    <source>
        <dbReference type="Pfam" id="PF01841"/>
    </source>
</evidence>
<comment type="caution">
    <text evidence="4">The sequence shown here is derived from an EMBL/GenBank/DDBJ whole genome shotgun (WGS) entry which is preliminary data.</text>
</comment>
<evidence type="ECO:0000259" key="3">
    <source>
        <dbReference type="Pfam" id="PF12969"/>
    </source>
</evidence>